<comment type="caution">
    <text evidence="1">The sequence shown here is derived from an EMBL/GenBank/DDBJ whole genome shotgun (WGS) entry which is preliminary data.</text>
</comment>
<name>A0ABS8VFF6_DATST</name>
<organism evidence="1 2">
    <name type="scientific">Datura stramonium</name>
    <name type="common">Jimsonweed</name>
    <name type="synonym">Common thornapple</name>
    <dbReference type="NCBI Taxonomy" id="4076"/>
    <lineage>
        <taxon>Eukaryota</taxon>
        <taxon>Viridiplantae</taxon>
        <taxon>Streptophyta</taxon>
        <taxon>Embryophyta</taxon>
        <taxon>Tracheophyta</taxon>
        <taxon>Spermatophyta</taxon>
        <taxon>Magnoliopsida</taxon>
        <taxon>eudicotyledons</taxon>
        <taxon>Gunneridae</taxon>
        <taxon>Pentapetalae</taxon>
        <taxon>asterids</taxon>
        <taxon>lamiids</taxon>
        <taxon>Solanales</taxon>
        <taxon>Solanaceae</taxon>
        <taxon>Solanoideae</taxon>
        <taxon>Datureae</taxon>
        <taxon>Datura</taxon>
    </lineage>
</organism>
<sequence>MQFQPYDDLESTIKWYLRDDSTYGSHIQDVDCQLNHMFYTSPSGEAIDERNYGPSFQKTVRMAPKQITKKRSKATASKRSRLVDKLCEEWQAPPTRAKK</sequence>
<evidence type="ECO:0000313" key="2">
    <source>
        <dbReference type="Proteomes" id="UP000823775"/>
    </source>
</evidence>
<protein>
    <submittedName>
        <fullName evidence="1">Uncharacterized protein</fullName>
    </submittedName>
</protein>
<accession>A0ABS8VFF6</accession>
<dbReference type="Proteomes" id="UP000823775">
    <property type="component" value="Unassembled WGS sequence"/>
</dbReference>
<reference evidence="1 2" key="1">
    <citation type="journal article" date="2021" name="BMC Genomics">
        <title>Datura genome reveals duplications of psychoactive alkaloid biosynthetic genes and high mutation rate following tissue culture.</title>
        <authorList>
            <person name="Rajewski A."/>
            <person name="Carter-House D."/>
            <person name="Stajich J."/>
            <person name="Litt A."/>
        </authorList>
    </citation>
    <scope>NUCLEOTIDE SEQUENCE [LARGE SCALE GENOMIC DNA]</scope>
    <source>
        <strain evidence="1">AR-01</strain>
    </source>
</reference>
<evidence type="ECO:0000313" key="1">
    <source>
        <dbReference type="EMBL" id="MCD9644935.1"/>
    </source>
</evidence>
<proteinExistence type="predicted"/>
<dbReference type="EMBL" id="JACEIK010004288">
    <property type="protein sequence ID" value="MCD9644935.1"/>
    <property type="molecule type" value="Genomic_DNA"/>
</dbReference>
<keyword evidence="2" id="KW-1185">Reference proteome</keyword>
<gene>
    <name evidence="1" type="ORF">HAX54_033469</name>
</gene>